<comment type="function">
    <text evidence="13">Required for the formation of a threonylcarbamoyl group on adenosine at position 37 (t(6)A37) in tRNAs that read codons beginning with adenine. Likely catalyzes the conversion of L-threonine, HCO(3)(-)/CO(2) and ATP to give threonylcarbamoyl-AMP (TC-AMP) as the acyladenylate intermediate, with the release of diphosphate. Required for normal translation, by ensuring translation fidelity at the level of codon recognition, appropriate translation initiation selection and maintenance of reading frame. Also involved in telomere replication. Binds to single-stranded telomeric (ssTG) DNA and positively regulates telomere length.</text>
</comment>
<dbReference type="FunCoup" id="A0A0D2VTQ7">
    <property type="interactions" value="193"/>
</dbReference>
<dbReference type="NCBIfam" id="TIGR00057">
    <property type="entry name" value="L-threonylcarbamoyladenylate synthase"/>
    <property type="match status" value="1"/>
</dbReference>
<dbReference type="PhylomeDB" id="A0A0D2VTQ7"/>
<dbReference type="Pfam" id="PF01300">
    <property type="entry name" value="Sua5_yciO_yrdC"/>
    <property type="match status" value="1"/>
</dbReference>
<feature type="binding site" evidence="15">
    <location>
        <position position="304"/>
    </location>
    <ligand>
        <name>ATP</name>
        <dbReference type="ChEBI" id="CHEBI:30616"/>
    </ligand>
</feature>
<dbReference type="GO" id="GO:0005737">
    <property type="term" value="C:cytoplasm"/>
    <property type="evidence" value="ECO:0007669"/>
    <property type="project" value="UniProtKB-SubCell"/>
</dbReference>
<comment type="similarity">
    <text evidence="2 14">Belongs to the SUA5 family.</text>
</comment>
<feature type="binding site" evidence="15">
    <location>
        <position position="114"/>
    </location>
    <ligand>
        <name>ATP</name>
        <dbReference type="ChEBI" id="CHEBI:30616"/>
    </ligand>
</feature>
<keyword evidence="7 14" id="KW-0819">tRNA processing</keyword>
<evidence type="ECO:0000256" key="3">
    <source>
        <dbReference type="ARBA" id="ARBA00012584"/>
    </source>
</evidence>
<evidence type="ECO:0000256" key="12">
    <source>
        <dbReference type="ARBA" id="ARBA00048366"/>
    </source>
</evidence>
<dbReference type="InterPro" id="IPR006070">
    <property type="entry name" value="Sua5-like_dom"/>
</dbReference>
<sequence length="418" mass="44059">MSAAQHCVIARSFLHCLTRSIHRPPSSRFTMSASNSSSSSSSGSSSGSSSSSHTQLWTISPDQPYAAIYEQVAGAAALLAADEAVVIPTETVYGLAANAFSDDAVAKIFRAKNRPADNPLIVHVADESQLREVVEGEISQREQQLIAAFWPGPLTLILPRKISVSRLVTAGLTTVGVRMPSHPVAKAIIARCGKPLAAPSANISGRPSPTCGAHVIGDMMGKVAGIVDGGATGVGVESTVIDCSPEIPIILRPGGITKEEIETIIGPVTYAQELHSNERPESAKDVSALSGHVPRAPGMKYAHYAPKAPVTVVEGSPQFLQSLVDAHHQQHPTSKIGVLATDESRGQYRADVVVTCGARSDVASIARSLYDALRQFDIATPSVDCIYSESFSTDGLGAAVMNRLLKAASHQVVREHHQ</sequence>
<evidence type="ECO:0000256" key="16">
    <source>
        <dbReference type="SAM" id="MobiDB-lite"/>
    </source>
</evidence>
<organism evidence="18 19">
    <name type="scientific">Capsaspora owczarzaki (strain ATCC 30864)</name>
    <dbReference type="NCBI Taxonomy" id="595528"/>
    <lineage>
        <taxon>Eukaryota</taxon>
        <taxon>Filasterea</taxon>
        <taxon>Capsaspora</taxon>
    </lineage>
</organism>
<accession>A0A0D2VTQ7</accession>
<evidence type="ECO:0000256" key="2">
    <source>
        <dbReference type="ARBA" id="ARBA00007663"/>
    </source>
</evidence>
<feature type="binding site" evidence="15">
    <location>
        <position position="174"/>
    </location>
    <ligand>
        <name>ATP</name>
        <dbReference type="ChEBI" id="CHEBI:30616"/>
    </ligand>
</feature>
<dbReference type="FunFam" id="3.40.50.11030:FF:000001">
    <property type="entry name" value="Threonylcarbamoyl-AMP synthase"/>
    <property type="match status" value="1"/>
</dbReference>
<dbReference type="PROSITE" id="PS51163">
    <property type="entry name" value="YRDC"/>
    <property type="match status" value="1"/>
</dbReference>
<feature type="domain" description="YrdC-like" evidence="17">
    <location>
        <begin position="69"/>
        <end position="256"/>
    </location>
</feature>
<evidence type="ECO:0000256" key="9">
    <source>
        <dbReference type="ARBA" id="ARBA00022741"/>
    </source>
</evidence>
<evidence type="ECO:0000259" key="17">
    <source>
        <dbReference type="PROSITE" id="PS51163"/>
    </source>
</evidence>
<name>A0A0D2VTQ7_CAPO3</name>
<feature type="binding site" evidence="15">
    <location>
        <position position="208"/>
    </location>
    <ligand>
        <name>ATP</name>
        <dbReference type="ChEBI" id="CHEBI:30616"/>
    </ligand>
</feature>
<dbReference type="InterPro" id="IPR038385">
    <property type="entry name" value="Sua5/YwlC_C"/>
</dbReference>
<evidence type="ECO:0000256" key="10">
    <source>
        <dbReference type="ARBA" id="ARBA00022840"/>
    </source>
</evidence>
<dbReference type="GO" id="GO:0003725">
    <property type="term" value="F:double-stranded RNA binding"/>
    <property type="evidence" value="ECO:0007669"/>
    <property type="project" value="UniProtKB-UniRule"/>
</dbReference>
<dbReference type="Pfam" id="PF03481">
    <property type="entry name" value="Sua5_C"/>
    <property type="match status" value="1"/>
</dbReference>
<dbReference type="GO" id="GO:0000049">
    <property type="term" value="F:tRNA binding"/>
    <property type="evidence" value="ECO:0007669"/>
    <property type="project" value="TreeGrafter"/>
</dbReference>
<feature type="binding site" evidence="15">
    <location>
        <position position="91"/>
    </location>
    <ligand>
        <name>L-threonine</name>
        <dbReference type="ChEBI" id="CHEBI:57926"/>
    </ligand>
</feature>
<dbReference type="InterPro" id="IPR005145">
    <property type="entry name" value="Sua5_C"/>
</dbReference>
<dbReference type="FunFam" id="3.90.870.10:FF:000008">
    <property type="entry name" value="Threonylcarbamoyl-AMP synthase"/>
    <property type="match status" value="1"/>
</dbReference>
<evidence type="ECO:0000313" key="18">
    <source>
        <dbReference type="EMBL" id="KJE94672.1"/>
    </source>
</evidence>
<gene>
    <name evidence="18" type="ORF">CAOG_005285</name>
</gene>
<dbReference type="InParanoid" id="A0A0D2VTQ7"/>
<feature type="binding site" evidence="15">
    <location>
        <position position="178"/>
    </location>
    <ligand>
        <name>L-threonine</name>
        <dbReference type="ChEBI" id="CHEBI:57926"/>
    </ligand>
</feature>
<evidence type="ECO:0000256" key="11">
    <source>
        <dbReference type="ARBA" id="ARBA00029774"/>
    </source>
</evidence>
<dbReference type="OrthoDB" id="412787at2759"/>
<dbReference type="InterPro" id="IPR017945">
    <property type="entry name" value="DHBP_synth_RibB-like_a/b_dom"/>
</dbReference>
<keyword evidence="9 14" id="KW-0547">Nucleotide-binding</keyword>
<dbReference type="GO" id="GO:0005524">
    <property type="term" value="F:ATP binding"/>
    <property type="evidence" value="ECO:0007669"/>
    <property type="project" value="UniProtKB-UniRule"/>
</dbReference>
<evidence type="ECO:0000256" key="7">
    <source>
        <dbReference type="ARBA" id="ARBA00022694"/>
    </source>
</evidence>
<evidence type="ECO:0000256" key="14">
    <source>
        <dbReference type="PIRNR" id="PIRNR004930"/>
    </source>
</evidence>
<comment type="subcellular location">
    <subcellularLocation>
        <location evidence="1 14">Cytoplasm</location>
    </subcellularLocation>
</comment>
<dbReference type="AlphaFoldDB" id="A0A0D2VTQ7"/>
<feature type="binding site" evidence="15">
    <location>
        <position position="252"/>
    </location>
    <ligand>
        <name>ATP</name>
        <dbReference type="ChEBI" id="CHEBI:30616"/>
    </ligand>
</feature>
<evidence type="ECO:0000256" key="4">
    <source>
        <dbReference type="ARBA" id="ARBA00015492"/>
    </source>
</evidence>
<keyword evidence="8 14" id="KW-0548">Nucleotidyltransferase</keyword>
<proteinExistence type="inferred from homology"/>
<evidence type="ECO:0000256" key="6">
    <source>
        <dbReference type="ARBA" id="ARBA00022679"/>
    </source>
</evidence>
<dbReference type="Proteomes" id="UP000008743">
    <property type="component" value="Unassembled WGS sequence"/>
</dbReference>
<dbReference type="GO" id="GO:0006450">
    <property type="term" value="P:regulation of translational fidelity"/>
    <property type="evidence" value="ECO:0007669"/>
    <property type="project" value="TreeGrafter"/>
</dbReference>
<dbReference type="EMBL" id="KE346367">
    <property type="protein sequence ID" value="KJE94672.1"/>
    <property type="molecule type" value="Genomic_DNA"/>
</dbReference>
<feature type="binding site" evidence="15">
    <location>
        <position position="238"/>
    </location>
    <ligand>
        <name>L-threonine</name>
        <dbReference type="ChEBI" id="CHEBI:57926"/>
    </ligand>
</feature>
<dbReference type="EC" id="2.7.7.87" evidence="3 14"/>
<dbReference type="GO" id="GO:0061710">
    <property type="term" value="F:L-threonylcarbamoyladenylate synthase"/>
    <property type="evidence" value="ECO:0007669"/>
    <property type="project" value="UniProtKB-EC"/>
</dbReference>
<dbReference type="InterPro" id="IPR050156">
    <property type="entry name" value="TC-AMP_synthase_SUA5"/>
</dbReference>
<keyword evidence="6 14" id="KW-0808">Transferase</keyword>
<keyword evidence="5 14" id="KW-0963">Cytoplasm</keyword>
<reference evidence="19" key="1">
    <citation type="submission" date="2011-02" db="EMBL/GenBank/DDBJ databases">
        <title>The Genome Sequence of Capsaspora owczarzaki ATCC 30864.</title>
        <authorList>
            <person name="Russ C."/>
            <person name="Cuomo C."/>
            <person name="Burger G."/>
            <person name="Gray M.W."/>
            <person name="Holland P.W.H."/>
            <person name="King N."/>
            <person name="Lang F.B.F."/>
            <person name="Roger A.J."/>
            <person name="Ruiz-Trillo I."/>
            <person name="Young S.K."/>
            <person name="Zeng Q."/>
            <person name="Gargeya S."/>
            <person name="Alvarado L."/>
            <person name="Berlin A."/>
            <person name="Chapman S.B."/>
            <person name="Chen Z."/>
            <person name="Freedman E."/>
            <person name="Gellesch M."/>
            <person name="Goldberg J."/>
            <person name="Griggs A."/>
            <person name="Gujja S."/>
            <person name="Heilman E."/>
            <person name="Heiman D."/>
            <person name="Howarth C."/>
            <person name="Mehta T."/>
            <person name="Neiman D."/>
            <person name="Pearson M."/>
            <person name="Roberts A."/>
            <person name="Saif S."/>
            <person name="Shea T."/>
            <person name="Shenoy N."/>
            <person name="Sisk P."/>
            <person name="Stolte C."/>
            <person name="Sykes S."/>
            <person name="White J."/>
            <person name="Yandava C."/>
            <person name="Haas B."/>
            <person name="Nusbaum C."/>
            <person name="Birren B."/>
        </authorList>
    </citation>
    <scope>NUCLEOTIDE SEQUENCE</scope>
    <source>
        <strain evidence="19">ATCC 30864</strain>
    </source>
</reference>
<dbReference type="PANTHER" id="PTHR17490:SF16">
    <property type="entry name" value="THREONYLCARBAMOYL-AMP SYNTHASE"/>
    <property type="match status" value="1"/>
</dbReference>
<dbReference type="STRING" id="595528.A0A0D2VTQ7"/>
<dbReference type="GO" id="GO:0008033">
    <property type="term" value="P:tRNA processing"/>
    <property type="evidence" value="ECO:0007669"/>
    <property type="project" value="UniProtKB-KW"/>
</dbReference>
<dbReference type="RefSeq" id="XP_004346970.2">
    <property type="nucleotide sequence ID" value="XM_004346920.2"/>
</dbReference>
<evidence type="ECO:0000313" key="19">
    <source>
        <dbReference type="Proteomes" id="UP000008743"/>
    </source>
</evidence>
<feature type="binding site" evidence="15">
    <location>
        <position position="200"/>
    </location>
    <ligand>
        <name>ATP</name>
        <dbReference type="ChEBI" id="CHEBI:30616"/>
    </ligand>
</feature>
<feature type="compositionally biased region" description="Low complexity" evidence="16">
    <location>
        <begin position="32"/>
        <end position="52"/>
    </location>
</feature>
<comment type="catalytic activity">
    <reaction evidence="12 14">
        <text>L-threonine + hydrogencarbonate + ATP = L-threonylcarbamoyladenylate + diphosphate + H2O</text>
        <dbReference type="Rhea" id="RHEA:36407"/>
        <dbReference type="ChEBI" id="CHEBI:15377"/>
        <dbReference type="ChEBI" id="CHEBI:17544"/>
        <dbReference type="ChEBI" id="CHEBI:30616"/>
        <dbReference type="ChEBI" id="CHEBI:33019"/>
        <dbReference type="ChEBI" id="CHEBI:57926"/>
        <dbReference type="ChEBI" id="CHEBI:73682"/>
        <dbReference type="EC" id="2.7.7.87"/>
    </reaction>
</comment>
<evidence type="ECO:0000256" key="5">
    <source>
        <dbReference type="ARBA" id="ARBA00022490"/>
    </source>
</evidence>
<dbReference type="Gene3D" id="3.90.870.10">
    <property type="entry name" value="DHBP synthase"/>
    <property type="match status" value="1"/>
</dbReference>
<dbReference type="PANTHER" id="PTHR17490">
    <property type="entry name" value="SUA5"/>
    <property type="match status" value="1"/>
</dbReference>
<feature type="binding site" evidence="15">
    <location>
        <position position="198"/>
    </location>
    <ligand>
        <name>L-threonine</name>
        <dbReference type="ChEBI" id="CHEBI:57926"/>
    </ligand>
</feature>
<protein>
    <recommendedName>
        <fullName evidence="4 14">Threonylcarbamoyl-AMP synthase</fullName>
        <shortName evidence="14">TC-AMP synthase</shortName>
        <ecNumber evidence="3 14">2.7.7.87</ecNumber>
    </recommendedName>
    <alternativeName>
        <fullName evidence="11 14">L-threonylcarbamoyladenylate synthase</fullName>
    </alternativeName>
</protein>
<dbReference type="PIRSF" id="PIRSF004930">
    <property type="entry name" value="Tln_factor_SUA5"/>
    <property type="match status" value="1"/>
</dbReference>
<keyword evidence="19" id="KW-1185">Reference proteome</keyword>
<evidence type="ECO:0000256" key="13">
    <source>
        <dbReference type="ARBA" id="ARBA00056339"/>
    </source>
</evidence>
<dbReference type="Gene3D" id="3.40.50.11030">
    <property type="entry name" value="Threonylcarbamoyl-AMP synthase, C-terminal domain"/>
    <property type="match status" value="1"/>
</dbReference>
<dbReference type="SUPFAM" id="SSF55821">
    <property type="entry name" value="YrdC/RibB"/>
    <property type="match status" value="1"/>
</dbReference>
<evidence type="ECO:0000256" key="1">
    <source>
        <dbReference type="ARBA" id="ARBA00004496"/>
    </source>
</evidence>
<dbReference type="InterPro" id="IPR010923">
    <property type="entry name" value="T(6)A37_SUA5"/>
</dbReference>
<evidence type="ECO:0000256" key="8">
    <source>
        <dbReference type="ARBA" id="ARBA00022695"/>
    </source>
</evidence>
<feature type="binding site" evidence="15">
    <location>
        <position position="123"/>
    </location>
    <ligand>
        <name>L-threonine</name>
        <dbReference type="ChEBI" id="CHEBI:57926"/>
    </ligand>
</feature>
<keyword evidence="10 14" id="KW-0067">ATP-binding</keyword>
<evidence type="ECO:0000256" key="15">
    <source>
        <dbReference type="PIRSR" id="PIRSR004930-1"/>
    </source>
</evidence>
<feature type="binding site" evidence="15">
    <location>
        <position position="118"/>
    </location>
    <ligand>
        <name>ATP</name>
        <dbReference type="ChEBI" id="CHEBI:30616"/>
    </ligand>
</feature>
<feature type="region of interest" description="Disordered" evidence="16">
    <location>
        <begin position="26"/>
        <end position="55"/>
    </location>
</feature>